<sequence length="228" mass="25634">MANKGLSKKKGKKKITFTRKDWYDVKVATRQVGKTNLVNKTQGKIASGFKPRVFEVSLHNDPDAERSFRLIDVQGRYYNVLTNFHGMDTTDKLMVKKWKTLEASADSDGYLLRVPIGFTLKEQLSQRKYAQHTQVRGIRKKMEDITRADIQKSDIKGVVLPDSIAKLIKACPGIPLHVYIRKVKVLKDPRFELSTLPELHGDGDKGGSGDSTAGAKVDRLEPPVQENV</sequence>
<dbReference type="GO" id="GO:0005840">
    <property type="term" value="C:ribosome"/>
    <property type="evidence" value="ECO:0007669"/>
    <property type="project" value="UniProtKB-KW"/>
</dbReference>
<organism evidence="5">
    <name type="scientific">Galeruca daurica</name>
    <dbReference type="NCBI Taxonomy" id="1651263"/>
    <lineage>
        <taxon>Eukaryota</taxon>
        <taxon>Metazoa</taxon>
        <taxon>Ecdysozoa</taxon>
        <taxon>Arthropoda</taxon>
        <taxon>Hexapoda</taxon>
        <taxon>Insecta</taxon>
        <taxon>Pterygota</taxon>
        <taxon>Neoptera</taxon>
        <taxon>Endopterygota</taxon>
        <taxon>Coleoptera</taxon>
        <taxon>Polyphaga</taxon>
        <taxon>Cucujiformia</taxon>
        <taxon>Chrysomeloidea</taxon>
        <taxon>Chrysomelidae</taxon>
        <taxon>Galerucinae</taxon>
        <taxon>Galerucites</taxon>
        <taxon>Galeruca</taxon>
    </lineage>
</organism>
<dbReference type="GO" id="GO:0006412">
    <property type="term" value="P:translation"/>
    <property type="evidence" value="ECO:0007669"/>
    <property type="project" value="InterPro"/>
</dbReference>
<dbReference type="Pfam" id="PF01015">
    <property type="entry name" value="Ribosomal_S3Ae"/>
    <property type="match status" value="1"/>
</dbReference>
<accession>A0A7G7HCE6</accession>
<evidence type="ECO:0000256" key="2">
    <source>
        <dbReference type="ARBA" id="ARBA00022980"/>
    </source>
</evidence>
<name>A0A7G7HCE6_9CUCU</name>
<dbReference type="GO" id="GO:0003735">
    <property type="term" value="F:structural constituent of ribosome"/>
    <property type="evidence" value="ECO:0007669"/>
    <property type="project" value="InterPro"/>
</dbReference>
<reference evidence="5" key="1">
    <citation type="submission" date="2019-11" db="EMBL/GenBank/DDBJ databases">
        <authorList>
            <person name="Ma H."/>
            <person name="Pang B."/>
        </authorList>
    </citation>
    <scope>NUCLEOTIDE SEQUENCE</scope>
</reference>
<dbReference type="SMART" id="SM01397">
    <property type="entry name" value="Ribosomal_S3Ae"/>
    <property type="match status" value="1"/>
</dbReference>
<keyword evidence="1" id="KW-0963">Cytoplasm</keyword>
<dbReference type="InterPro" id="IPR001593">
    <property type="entry name" value="Ribosomal_eS1"/>
</dbReference>
<dbReference type="EMBL" id="MN660144">
    <property type="protein sequence ID" value="QNF88710.1"/>
    <property type="molecule type" value="mRNA"/>
</dbReference>
<dbReference type="PANTHER" id="PTHR11830">
    <property type="entry name" value="40S RIBOSOMAL PROTEIN S3A"/>
    <property type="match status" value="1"/>
</dbReference>
<proteinExistence type="evidence at transcript level"/>
<evidence type="ECO:0000256" key="4">
    <source>
        <dbReference type="SAM" id="MobiDB-lite"/>
    </source>
</evidence>
<evidence type="ECO:0000256" key="3">
    <source>
        <dbReference type="ARBA" id="ARBA00023274"/>
    </source>
</evidence>
<evidence type="ECO:0000256" key="1">
    <source>
        <dbReference type="ARBA" id="ARBA00022490"/>
    </source>
</evidence>
<dbReference type="AlphaFoldDB" id="A0A7G7HCE6"/>
<keyword evidence="2 5" id="KW-0689">Ribosomal protein</keyword>
<keyword evidence="3" id="KW-0687">Ribonucleoprotein</keyword>
<feature type="region of interest" description="Disordered" evidence="4">
    <location>
        <begin position="196"/>
        <end position="228"/>
    </location>
</feature>
<evidence type="ECO:0000313" key="5">
    <source>
        <dbReference type="EMBL" id="QNF88710.1"/>
    </source>
</evidence>
<protein>
    <submittedName>
        <fullName evidence="5">40s ribosomal protein S3a</fullName>
    </submittedName>
</protein>
<dbReference type="GO" id="GO:1990904">
    <property type="term" value="C:ribonucleoprotein complex"/>
    <property type="evidence" value="ECO:0007669"/>
    <property type="project" value="UniProtKB-KW"/>
</dbReference>